<reference evidence="3" key="1">
    <citation type="submission" date="2017-02" db="UniProtKB">
        <authorList>
            <consortium name="WormBaseParasite"/>
        </authorList>
    </citation>
    <scope>IDENTIFICATION</scope>
</reference>
<dbReference type="EMBL" id="UYWX01020478">
    <property type="protein sequence ID" value="VDM32817.1"/>
    <property type="molecule type" value="Genomic_DNA"/>
</dbReference>
<gene>
    <name evidence="1" type="ORF">TTAC_LOCUS8292</name>
</gene>
<organism evidence="3">
    <name type="scientific">Hydatigena taeniaeformis</name>
    <name type="common">Feline tapeworm</name>
    <name type="synonym">Taenia taeniaeformis</name>
    <dbReference type="NCBI Taxonomy" id="6205"/>
    <lineage>
        <taxon>Eukaryota</taxon>
        <taxon>Metazoa</taxon>
        <taxon>Spiralia</taxon>
        <taxon>Lophotrochozoa</taxon>
        <taxon>Platyhelminthes</taxon>
        <taxon>Cestoda</taxon>
        <taxon>Eucestoda</taxon>
        <taxon>Cyclophyllidea</taxon>
        <taxon>Taeniidae</taxon>
        <taxon>Hydatigera</taxon>
    </lineage>
</organism>
<keyword evidence="2" id="KW-1185">Reference proteome</keyword>
<sequence length="88" mass="9844">MAVPRHNSESTVDVGLLSGRTKGLGSLKTPPSIAVFQNSEPLHSLYRRDFNDVPKTLRQCLALTSVDDLRVSWQTSLKPCRCGRQRHL</sequence>
<dbReference type="AlphaFoldDB" id="A0A0R3X4G8"/>
<protein>
    <submittedName>
        <fullName evidence="1 3">Uncharacterized protein</fullName>
    </submittedName>
</protein>
<reference evidence="1 2" key="2">
    <citation type="submission" date="2018-11" db="EMBL/GenBank/DDBJ databases">
        <authorList>
            <consortium name="Pathogen Informatics"/>
        </authorList>
    </citation>
    <scope>NUCLEOTIDE SEQUENCE [LARGE SCALE GENOMIC DNA]</scope>
</reference>
<evidence type="ECO:0000313" key="2">
    <source>
        <dbReference type="Proteomes" id="UP000274429"/>
    </source>
</evidence>
<evidence type="ECO:0000313" key="3">
    <source>
        <dbReference type="WBParaSite" id="TTAC_0000830701-mRNA-1"/>
    </source>
</evidence>
<evidence type="ECO:0000313" key="1">
    <source>
        <dbReference type="EMBL" id="VDM32817.1"/>
    </source>
</evidence>
<proteinExistence type="predicted"/>
<dbReference type="Proteomes" id="UP000274429">
    <property type="component" value="Unassembled WGS sequence"/>
</dbReference>
<dbReference type="WBParaSite" id="TTAC_0000830701-mRNA-1">
    <property type="protein sequence ID" value="TTAC_0000830701-mRNA-1"/>
    <property type="gene ID" value="TTAC_0000830701"/>
</dbReference>
<name>A0A0R3X4G8_HYDTA</name>
<accession>A0A0R3X4G8</accession>